<dbReference type="Pfam" id="PF00009">
    <property type="entry name" value="GTP_EFTU"/>
    <property type="match status" value="1"/>
</dbReference>
<dbReference type="PANTHER" id="PTHR43261:SF1">
    <property type="entry name" value="RIBOSOME-RELEASING FACTOR 2, MITOCHONDRIAL"/>
    <property type="match status" value="1"/>
</dbReference>
<dbReference type="PRINTS" id="PR00315">
    <property type="entry name" value="ELONGATNFCT"/>
</dbReference>
<evidence type="ECO:0000256" key="4">
    <source>
        <dbReference type="ARBA" id="ARBA00023251"/>
    </source>
</evidence>
<comment type="caution">
    <text evidence="6">The sequence shown here is derived from an EMBL/GenBank/DDBJ whole genome shotgun (WGS) entry which is preliminary data.</text>
</comment>
<dbReference type="SMART" id="SM00838">
    <property type="entry name" value="EFG_C"/>
    <property type="match status" value="1"/>
</dbReference>
<dbReference type="InterPro" id="IPR005517">
    <property type="entry name" value="Transl_elong_EFG/EF2_IV"/>
</dbReference>
<dbReference type="SUPFAM" id="SSF54211">
    <property type="entry name" value="Ribosomal protein S5 domain 2-like"/>
    <property type="match status" value="1"/>
</dbReference>
<keyword evidence="6" id="KW-0251">Elongation factor</keyword>
<dbReference type="Pfam" id="PF00679">
    <property type="entry name" value="EFG_C"/>
    <property type="match status" value="1"/>
</dbReference>
<keyword evidence="1" id="KW-0547">Nucleotide-binding</keyword>
<evidence type="ECO:0000256" key="1">
    <source>
        <dbReference type="ARBA" id="ARBA00022741"/>
    </source>
</evidence>
<protein>
    <submittedName>
        <fullName evidence="6">Elongation factor G</fullName>
    </submittedName>
</protein>
<gene>
    <name evidence="6" type="ORF">UQ64_18205</name>
</gene>
<evidence type="ECO:0000313" key="7">
    <source>
        <dbReference type="Proteomes" id="UP000054709"/>
    </source>
</evidence>
<keyword evidence="4" id="KW-0046">Antibiotic resistance</keyword>
<evidence type="ECO:0000256" key="3">
    <source>
        <dbReference type="ARBA" id="ARBA00023134"/>
    </source>
</evidence>
<dbReference type="GO" id="GO:0046677">
    <property type="term" value="P:response to antibiotic"/>
    <property type="evidence" value="ECO:0007669"/>
    <property type="project" value="UniProtKB-KW"/>
</dbReference>
<dbReference type="Gene3D" id="3.30.70.240">
    <property type="match status" value="1"/>
</dbReference>
<dbReference type="SUPFAM" id="SSF50447">
    <property type="entry name" value="Translation proteins"/>
    <property type="match status" value="1"/>
</dbReference>
<dbReference type="InterPro" id="IPR027417">
    <property type="entry name" value="P-loop_NTPase"/>
</dbReference>
<dbReference type="GO" id="GO:0005525">
    <property type="term" value="F:GTP binding"/>
    <property type="evidence" value="ECO:0007669"/>
    <property type="project" value="UniProtKB-KW"/>
</dbReference>
<evidence type="ECO:0000313" key="6">
    <source>
        <dbReference type="EMBL" id="KTD85445.1"/>
    </source>
</evidence>
<feature type="domain" description="Tr-type G" evidence="5">
    <location>
        <begin position="8"/>
        <end position="243"/>
    </location>
</feature>
<dbReference type="InterPro" id="IPR035647">
    <property type="entry name" value="EFG_III/V"/>
</dbReference>
<organism evidence="6 7">
    <name type="scientific">Paenibacillus etheri</name>
    <dbReference type="NCBI Taxonomy" id="1306852"/>
    <lineage>
        <taxon>Bacteria</taxon>
        <taxon>Bacillati</taxon>
        <taxon>Bacillota</taxon>
        <taxon>Bacilli</taxon>
        <taxon>Bacillales</taxon>
        <taxon>Paenibacillaceae</taxon>
        <taxon>Paenibacillus</taxon>
    </lineage>
</organism>
<evidence type="ECO:0000256" key="2">
    <source>
        <dbReference type="ARBA" id="ARBA00022917"/>
    </source>
</evidence>
<dbReference type="PANTHER" id="PTHR43261">
    <property type="entry name" value="TRANSLATION ELONGATION FACTOR G-RELATED"/>
    <property type="match status" value="1"/>
</dbReference>
<proteinExistence type="predicted"/>
<dbReference type="InterPro" id="IPR005225">
    <property type="entry name" value="Small_GTP-bd"/>
</dbReference>
<dbReference type="InterPro" id="IPR020568">
    <property type="entry name" value="Ribosomal_Su5_D2-typ_SF"/>
</dbReference>
<keyword evidence="3" id="KW-0342">GTP-binding</keyword>
<dbReference type="SUPFAM" id="SSF54980">
    <property type="entry name" value="EF-G C-terminal domain-like"/>
    <property type="match status" value="2"/>
</dbReference>
<dbReference type="GO" id="GO:0003924">
    <property type="term" value="F:GTPase activity"/>
    <property type="evidence" value="ECO:0007669"/>
    <property type="project" value="InterPro"/>
</dbReference>
<dbReference type="CDD" id="cd03711">
    <property type="entry name" value="Tet_C"/>
    <property type="match status" value="1"/>
</dbReference>
<dbReference type="PROSITE" id="PS51722">
    <property type="entry name" value="G_TR_2"/>
    <property type="match status" value="1"/>
</dbReference>
<accession>A0A0W1AVX8</accession>
<dbReference type="SMART" id="SM00889">
    <property type="entry name" value="EFG_IV"/>
    <property type="match status" value="1"/>
</dbReference>
<dbReference type="InterPro" id="IPR000795">
    <property type="entry name" value="T_Tr_GTP-bd_dom"/>
</dbReference>
<dbReference type="Gene3D" id="2.40.30.10">
    <property type="entry name" value="Translation factors"/>
    <property type="match status" value="1"/>
</dbReference>
<dbReference type="AlphaFoldDB" id="A0A0W1AVX8"/>
<sequence length="662" mass="74246">MYCKGSEASPITIGLLAHVDAGKTTFAEQLLYHASGIKTRGRVDHQDAFLDSHEMERARGITIFADQAVMKYNEQSYQLIDTPGHVDFSAEMERALQVMDYAVVILSAVEGIEGHTETVWQLLQEYGIPTFIFINKIDRTGADVQRVLEALRQQFSPDMLYLAKGIDESMLPEEVITAVAERDEALMEAYLEDNIDPRQVLATLKQLVKERGIFPVMSGAALLDQGIADWMQKMQLLMESTYEVNASFGARVYKVRHEPQGTRLTFMKILAGKLRVREDLCYSTSEHEELNQKITSIRVYHGVKYTTCDEASAGQLVAVTGLTDAAIGLCIGNYSDRVESRLVSALKSKVVFDLGISSREVLRYFMILQAEDPTLHVTWEEKLEEIHVDVMGMIQLEVLQQVVLDRFHLKVTFSKPEILYKETIAETVIGCGHFEPLKHYAEVHLRLAPAKRGEGITYRSTCHVEQLSTGYQHLVGQHLLEKDHRGVLTGSPVTDLYITLLTGAAHQKHTHGGDFREAALRALRQGLEQANKILLEPYYQFKIKVDAELIGRVMSDIQLAHGEFDPPEMLGESMFIQGRAPVATFMHYAVELASFTKGKGAISMKLGGYQPCHNPEQVIGRIGYDRSADPEYTSSSMFCAKGAGYSVPWDEAPSYMHLEIQE</sequence>
<dbReference type="InterPro" id="IPR009000">
    <property type="entry name" value="Transl_B-barrel_sf"/>
</dbReference>
<dbReference type="Gene3D" id="3.30.230.10">
    <property type="match status" value="1"/>
</dbReference>
<name>A0A0W1AVX8_9BACL</name>
<dbReference type="Gene3D" id="3.40.50.300">
    <property type="entry name" value="P-loop containing nucleotide triphosphate hydrolases"/>
    <property type="match status" value="1"/>
</dbReference>
<dbReference type="RefSeq" id="WP_060624300.1">
    <property type="nucleotide sequence ID" value="NZ_LCZJ02000026.1"/>
</dbReference>
<dbReference type="EMBL" id="LCZJ02000026">
    <property type="protein sequence ID" value="KTD85445.1"/>
    <property type="molecule type" value="Genomic_DNA"/>
</dbReference>
<keyword evidence="7" id="KW-1185">Reference proteome</keyword>
<dbReference type="OrthoDB" id="9801591at2"/>
<dbReference type="GO" id="GO:0032790">
    <property type="term" value="P:ribosome disassembly"/>
    <property type="evidence" value="ECO:0007669"/>
    <property type="project" value="TreeGrafter"/>
</dbReference>
<dbReference type="InterPro" id="IPR035650">
    <property type="entry name" value="Tet_C"/>
</dbReference>
<keyword evidence="2" id="KW-0648">Protein biosynthesis</keyword>
<dbReference type="NCBIfam" id="TIGR00231">
    <property type="entry name" value="small_GTP"/>
    <property type="match status" value="1"/>
</dbReference>
<dbReference type="GO" id="GO:0003746">
    <property type="term" value="F:translation elongation factor activity"/>
    <property type="evidence" value="ECO:0007669"/>
    <property type="project" value="UniProtKB-KW"/>
</dbReference>
<dbReference type="PRINTS" id="PR01037">
    <property type="entry name" value="TCRTETOQM"/>
</dbReference>
<dbReference type="InterPro" id="IPR014721">
    <property type="entry name" value="Ribsml_uS5_D2-typ_fold_subgr"/>
</dbReference>
<reference evidence="6 7" key="1">
    <citation type="journal article" date="2015" name="Int. Biodeterior. Biodegradation">
        <title>Physiological and genetic screening methods for the isolation of methyl tert-butyl ether-degrading bacteria for bioremediation purposes.</title>
        <authorList>
            <person name="Guisado I.M."/>
            <person name="Purswani J."/>
            <person name="Gonzalez Lopez J."/>
            <person name="Pozo C."/>
        </authorList>
    </citation>
    <scope>NUCLEOTIDE SEQUENCE [LARGE SCALE GENOMIC DNA]</scope>
    <source>
        <strain evidence="6 7">SH7</strain>
    </source>
</reference>
<evidence type="ECO:0000259" key="5">
    <source>
        <dbReference type="PROSITE" id="PS51722"/>
    </source>
</evidence>
<dbReference type="InterPro" id="IPR000640">
    <property type="entry name" value="EFG_V-like"/>
</dbReference>
<dbReference type="Gene3D" id="3.30.70.870">
    <property type="entry name" value="Elongation Factor G (Translational Gtpase), domain 3"/>
    <property type="match status" value="1"/>
</dbReference>
<dbReference type="SUPFAM" id="SSF52540">
    <property type="entry name" value="P-loop containing nucleoside triphosphate hydrolases"/>
    <property type="match status" value="1"/>
</dbReference>
<dbReference type="Proteomes" id="UP000054709">
    <property type="component" value="Unassembled WGS sequence"/>
</dbReference>
<dbReference type="Pfam" id="PF03764">
    <property type="entry name" value="EFG_IV"/>
    <property type="match status" value="1"/>
</dbReference>